<comment type="caution">
    <text evidence="1">The sequence shown here is derived from an EMBL/GenBank/DDBJ whole genome shotgun (WGS) entry which is preliminary data.</text>
</comment>
<gene>
    <name evidence="1" type="ORF">S06H3_42111</name>
</gene>
<feature type="non-terminal residue" evidence="1">
    <location>
        <position position="1"/>
    </location>
</feature>
<organism evidence="1">
    <name type="scientific">marine sediment metagenome</name>
    <dbReference type="NCBI Taxonomy" id="412755"/>
    <lineage>
        <taxon>unclassified sequences</taxon>
        <taxon>metagenomes</taxon>
        <taxon>ecological metagenomes</taxon>
    </lineage>
</organism>
<sequence length="99" mass="11324">LKTKKKATTIFKKMKNGQELKELVVQKLINNGEVCMADLIAENMIIEEIACRLRMNKGKAAADKVTLEPWNILQEVLPRVKRLTERTTPLIHLKLITDV</sequence>
<reference evidence="1" key="1">
    <citation type="journal article" date="2014" name="Front. Microbiol.">
        <title>High frequency of phylogenetically diverse reductive dehalogenase-homologous genes in deep subseafloor sedimentary metagenomes.</title>
        <authorList>
            <person name="Kawai M."/>
            <person name="Futagami T."/>
            <person name="Toyoda A."/>
            <person name="Takaki Y."/>
            <person name="Nishi S."/>
            <person name="Hori S."/>
            <person name="Arai W."/>
            <person name="Tsubouchi T."/>
            <person name="Morono Y."/>
            <person name="Uchiyama I."/>
            <person name="Ito T."/>
            <person name="Fujiyama A."/>
            <person name="Inagaki F."/>
            <person name="Takami H."/>
        </authorList>
    </citation>
    <scope>NUCLEOTIDE SEQUENCE</scope>
    <source>
        <strain evidence="1">Expedition CK06-06</strain>
    </source>
</reference>
<dbReference type="AlphaFoldDB" id="X1PYP1"/>
<proteinExistence type="predicted"/>
<evidence type="ECO:0000313" key="1">
    <source>
        <dbReference type="EMBL" id="GAI36074.1"/>
    </source>
</evidence>
<accession>X1PYP1</accession>
<dbReference type="EMBL" id="BARV01026010">
    <property type="protein sequence ID" value="GAI36074.1"/>
    <property type="molecule type" value="Genomic_DNA"/>
</dbReference>
<name>X1PYP1_9ZZZZ</name>
<protein>
    <submittedName>
        <fullName evidence="1">Uncharacterized protein</fullName>
    </submittedName>
</protein>